<feature type="compositionally biased region" description="Basic and acidic residues" evidence="1">
    <location>
        <begin position="59"/>
        <end position="69"/>
    </location>
</feature>
<dbReference type="AlphaFoldDB" id="A0A5C3ML86"/>
<gene>
    <name evidence="3" type="ORF">OE88DRAFT_1212961</name>
</gene>
<evidence type="ECO:0000313" key="4">
    <source>
        <dbReference type="Proteomes" id="UP000305948"/>
    </source>
</evidence>
<keyword evidence="2" id="KW-1133">Transmembrane helix</keyword>
<dbReference type="EMBL" id="ML213542">
    <property type="protein sequence ID" value="TFK45493.1"/>
    <property type="molecule type" value="Genomic_DNA"/>
</dbReference>
<accession>A0A5C3ML86</accession>
<name>A0A5C3ML86_9AGAM</name>
<protein>
    <submittedName>
        <fullName evidence="3">Uncharacterized protein</fullName>
    </submittedName>
</protein>
<feature type="transmembrane region" description="Helical" evidence="2">
    <location>
        <begin position="12"/>
        <end position="32"/>
    </location>
</feature>
<evidence type="ECO:0000256" key="2">
    <source>
        <dbReference type="SAM" id="Phobius"/>
    </source>
</evidence>
<dbReference type="Proteomes" id="UP000305948">
    <property type="component" value="Unassembled WGS sequence"/>
</dbReference>
<reference evidence="3 4" key="1">
    <citation type="journal article" date="2019" name="Nat. Ecol. Evol.">
        <title>Megaphylogeny resolves global patterns of mushroom evolution.</title>
        <authorList>
            <person name="Varga T."/>
            <person name="Krizsan K."/>
            <person name="Foldi C."/>
            <person name="Dima B."/>
            <person name="Sanchez-Garcia M."/>
            <person name="Sanchez-Ramirez S."/>
            <person name="Szollosi G.J."/>
            <person name="Szarkandi J.G."/>
            <person name="Papp V."/>
            <person name="Albert L."/>
            <person name="Andreopoulos W."/>
            <person name="Angelini C."/>
            <person name="Antonin V."/>
            <person name="Barry K.W."/>
            <person name="Bougher N.L."/>
            <person name="Buchanan P."/>
            <person name="Buyck B."/>
            <person name="Bense V."/>
            <person name="Catcheside P."/>
            <person name="Chovatia M."/>
            <person name="Cooper J."/>
            <person name="Damon W."/>
            <person name="Desjardin D."/>
            <person name="Finy P."/>
            <person name="Geml J."/>
            <person name="Haridas S."/>
            <person name="Hughes K."/>
            <person name="Justo A."/>
            <person name="Karasinski D."/>
            <person name="Kautmanova I."/>
            <person name="Kiss B."/>
            <person name="Kocsube S."/>
            <person name="Kotiranta H."/>
            <person name="LaButti K.M."/>
            <person name="Lechner B.E."/>
            <person name="Liimatainen K."/>
            <person name="Lipzen A."/>
            <person name="Lukacs Z."/>
            <person name="Mihaltcheva S."/>
            <person name="Morgado L.N."/>
            <person name="Niskanen T."/>
            <person name="Noordeloos M.E."/>
            <person name="Ohm R.A."/>
            <person name="Ortiz-Santana B."/>
            <person name="Ovrebo C."/>
            <person name="Racz N."/>
            <person name="Riley R."/>
            <person name="Savchenko A."/>
            <person name="Shiryaev A."/>
            <person name="Soop K."/>
            <person name="Spirin V."/>
            <person name="Szebenyi C."/>
            <person name="Tomsovsky M."/>
            <person name="Tulloss R.E."/>
            <person name="Uehling J."/>
            <person name="Grigoriev I.V."/>
            <person name="Vagvolgyi C."/>
            <person name="Papp T."/>
            <person name="Martin F.M."/>
            <person name="Miettinen O."/>
            <person name="Hibbett D.S."/>
            <person name="Nagy L.G."/>
        </authorList>
    </citation>
    <scope>NUCLEOTIDE SEQUENCE [LARGE SCALE GENOMIC DNA]</scope>
    <source>
        <strain evidence="3 4">OMC1185</strain>
    </source>
</reference>
<evidence type="ECO:0000313" key="3">
    <source>
        <dbReference type="EMBL" id="TFK45493.1"/>
    </source>
</evidence>
<feature type="region of interest" description="Disordered" evidence="1">
    <location>
        <begin position="48"/>
        <end position="76"/>
    </location>
</feature>
<evidence type="ECO:0000256" key="1">
    <source>
        <dbReference type="SAM" id="MobiDB-lite"/>
    </source>
</evidence>
<sequence length="200" mass="22008">MVKLTTQWTGLIILLAAILFIILCIIAASIFVKFYGLPRMPMSSAAVEEDLPRVHSRKEKNPNTEKDKPSNLPTITEDDELLMPGALLTKTSAQSLASSGERTLVAEPREASVATRHRDTNALALMEEGRSVLEDDVADSKAIVPSSTSADLAALLPQYVDRSPTLKEITCFDSHPSSTRSDEEAAHARFQRFSFPRRNI</sequence>
<keyword evidence="2" id="KW-0812">Transmembrane</keyword>
<proteinExistence type="predicted"/>
<keyword evidence="2" id="KW-0472">Membrane</keyword>
<keyword evidence="4" id="KW-1185">Reference proteome</keyword>
<organism evidence="3 4">
    <name type="scientific">Heliocybe sulcata</name>
    <dbReference type="NCBI Taxonomy" id="5364"/>
    <lineage>
        <taxon>Eukaryota</taxon>
        <taxon>Fungi</taxon>
        <taxon>Dikarya</taxon>
        <taxon>Basidiomycota</taxon>
        <taxon>Agaricomycotina</taxon>
        <taxon>Agaricomycetes</taxon>
        <taxon>Gloeophyllales</taxon>
        <taxon>Gloeophyllaceae</taxon>
        <taxon>Heliocybe</taxon>
    </lineage>
</organism>